<sequence>MSLQNIHFETAVWEENGPQWFIIPFSGITDKCVVVADCHGFIDSAFEAFEFHSPNFSAVTIISGVHFIFAHYPFAVMSDLLDGMLQAI</sequence>
<keyword evidence="2" id="KW-1185">Reference proteome</keyword>
<protein>
    <submittedName>
        <fullName evidence="1">Uncharacterized protein</fullName>
    </submittedName>
</protein>
<dbReference type="RefSeq" id="XP_009167146.1">
    <property type="nucleotide sequence ID" value="XM_009168882.1"/>
</dbReference>
<dbReference type="Proteomes" id="UP000054324">
    <property type="component" value="Unassembled WGS sequence"/>
</dbReference>
<dbReference type="AlphaFoldDB" id="A0A074ZTF0"/>
<name>A0A074ZTF0_OPIVI</name>
<dbReference type="KEGG" id="ovi:T265_04200"/>
<reference evidence="1 2" key="1">
    <citation type="submission" date="2013-11" db="EMBL/GenBank/DDBJ databases">
        <title>Opisthorchis viverrini - life in the bile duct.</title>
        <authorList>
            <person name="Young N.D."/>
            <person name="Nagarajan N."/>
            <person name="Lin S.J."/>
            <person name="Korhonen P.K."/>
            <person name="Jex A.R."/>
            <person name="Hall R.S."/>
            <person name="Safavi-Hemami H."/>
            <person name="Kaewkong W."/>
            <person name="Bertrand D."/>
            <person name="Gao S."/>
            <person name="Seet Q."/>
            <person name="Wongkham S."/>
            <person name="Teh B.T."/>
            <person name="Wongkham C."/>
            <person name="Intapan P.M."/>
            <person name="Maleewong W."/>
            <person name="Yang X."/>
            <person name="Hu M."/>
            <person name="Wang Z."/>
            <person name="Hofmann A."/>
            <person name="Sternberg P.W."/>
            <person name="Tan P."/>
            <person name="Wang J."/>
            <person name="Gasser R.B."/>
        </authorList>
    </citation>
    <scope>NUCLEOTIDE SEQUENCE [LARGE SCALE GENOMIC DNA]</scope>
</reference>
<organism evidence="1 2">
    <name type="scientific">Opisthorchis viverrini</name>
    <name type="common">Southeast Asian liver fluke</name>
    <dbReference type="NCBI Taxonomy" id="6198"/>
    <lineage>
        <taxon>Eukaryota</taxon>
        <taxon>Metazoa</taxon>
        <taxon>Spiralia</taxon>
        <taxon>Lophotrochozoa</taxon>
        <taxon>Platyhelminthes</taxon>
        <taxon>Trematoda</taxon>
        <taxon>Digenea</taxon>
        <taxon>Opisthorchiida</taxon>
        <taxon>Opisthorchiata</taxon>
        <taxon>Opisthorchiidae</taxon>
        <taxon>Opisthorchis</taxon>
    </lineage>
</organism>
<dbReference type="CTD" id="20318386"/>
<dbReference type="GeneID" id="20318386"/>
<proteinExistence type="predicted"/>
<evidence type="ECO:0000313" key="1">
    <source>
        <dbReference type="EMBL" id="KER29112.1"/>
    </source>
</evidence>
<accession>A0A074ZTF0</accession>
<dbReference type="EMBL" id="KL596685">
    <property type="protein sequence ID" value="KER29112.1"/>
    <property type="molecule type" value="Genomic_DNA"/>
</dbReference>
<gene>
    <name evidence="1" type="ORF">T265_04200</name>
</gene>
<evidence type="ECO:0000313" key="2">
    <source>
        <dbReference type="Proteomes" id="UP000054324"/>
    </source>
</evidence>